<name>A0ABV0VZN0_9TELE</name>
<dbReference type="Proteomes" id="UP001444071">
    <property type="component" value="Unassembled WGS sequence"/>
</dbReference>
<sequence>VSSAQIGSQTEPNPLIGPDLQQVEIPKQRSSLTAGALLLFQELQNQEKKRLQQEFCLHFRFMFQPPLPHTCGDDL</sequence>
<proteinExistence type="predicted"/>
<gene>
    <name evidence="1" type="ORF">XENORESO_015983</name>
</gene>
<reference evidence="1 2" key="1">
    <citation type="submission" date="2021-06" db="EMBL/GenBank/DDBJ databases">
        <authorList>
            <person name="Palmer J.M."/>
        </authorList>
    </citation>
    <scope>NUCLEOTIDE SEQUENCE [LARGE SCALE GENOMIC DNA]</scope>
    <source>
        <strain evidence="1 2">XR_2019</strain>
        <tissue evidence="1">Muscle</tissue>
    </source>
</reference>
<dbReference type="EMBL" id="JAHRIM010020545">
    <property type="protein sequence ID" value="MEQ2262565.1"/>
    <property type="molecule type" value="Genomic_DNA"/>
</dbReference>
<evidence type="ECO:0000313" key="2">
    <source>
        <dbReference type="Proteomes" id="UP001444071"/>
    </source>
</evidence>
<organism evidence="1 2">
    <name type="scientific">Xenotaenia resolanae</name>
    <dbReference type="NCBI Taxonomy" id="208358"/>
    <lineage>
        <taxon>Eukaryota</taxon>
        <taxon>Metazoa</taxon>
        <taxon>Chordata</taxon>
        <taxon>Craniata</taxon>
        <taxon>Vertebrata</taxon>
        <taxon>Euteleostomi</taxon>
        <taxon>Actinopterygii</taxon>
        <taxon>Neopterygii</taxon>
        <taxon>Teleostei</taxon>
        <taxon>Neoteleostei</taxon>
        <taxon>Acanthomorphata</taxon>
        <taxon>Ovalentaria</taxon>
        <taxon>Atherinomorphae</taxon>
        <taxon>Cyprinodontiformes</taxon>
        <taxon>Goodeidae</taxon>
        <taxon>Xenotaenia</taxon>
    </lineage>
</organism>
<feature type="non-terminal residue" evidence="1">
    <location>
        <position position="1"/>
    </location>
</feature>
<protein>
    <submittedName>
        <fullName evidence="1">Uncharacterized protein</fullName>
    </submittedName>
</protein>
<comment type="caution">
    <text evidence="1">The sequence shown here is derived from an EMBL/GenBank/DDBJ whole genome shotgun (WGS) entry which is preliminary data.</text>
</comment>
<accession>A0ABV0VZN0</accession>
<keyword evidence="2" id="KW-1185">Reference proteome</keyword>
<evidence type="ECO:0000313" key="1">
    <source>
        <dbReference type="EMBL" id="MEQ2262565.1"/>
    </source>
</evidence>